<dbReference type="Gene3D" id="3.90.1720.10">
    <property type="entry name" value="endopeptidase domain like (from Nostoc punctiforme)"/>
    <property type="match status" value="1"/>
</dbReference>
<evidence type="ECO:0000313" key="8">
    <source>
        <dbReference type="Proteomes" id="UP000265180"/>
    </source>
</evidence>
<evidence type="ECO:0000256" key="2">
    <source>
        <dbReference type="ARBA" id="ARBA00022679"/>
    </source>
</evidence>
<proteinExistence type="inferred from homology"/>
<evidence type="ECO:0000256" key="1">
    <source>
        <dbReference type="ARBA" id="ARBA00007824"/>
    </source>
</evidence>
<feature type="domain" description="LRAT" evidence="6">
    <location>
        <begin position="108"/>
        <end position="164"/>
    </location>
</feature>
<dbReference type="InterPro" id="IPR051496">
    <property type="entry name" value="H-rev107_PLA/AT"/>
</dbReference>
<protein>
    <recommendedName>
        <fullName evidence="6">LRAT domain-containing protein</fullName>
    </recommendedName>
</protein>
<dbReference type="PANTHER" id="PTHR13943">
    <property type="entry name" value="HRAS-LIKE SUPPRESSOR - RELATED"/>
    <property type="match status" value="1"/>
</dbReference>
<organism evidence="7 8">
    <name type="scientific">Oryzias latipes</name>
    <name type="common">Japanese rice fish</name>
    <name type="synonym">Japanese killifish</name>
    <dbReference type="NCBI Taxonomy" id="8090"/>
    <lineage>
        <taxon>Eukaryota</taxon>
        <taxon>Metazoa</taxon>
        <taxon>Chordata</taxon>
        <taxon>Craniata</taxon>
        <taxon>Vertebrata</taxon>
        <taxon>Euteleostomi</taxon>
        <taxon>Actinopterygii</taxon>
        <taxon>Neopterygii</taxon>
        <taxon>Teleostei</taxon>
        <taxon>Neoteleostei</taxon>
        <taxon>Acanthomorphata</taxon>
        <taxon>Ovalentaria</taxon>
        <taxon>Atherinomorphae</taxon>
        <taxon>Beloniformes</taxon>
        <taxon>Adrianichthyidae</taxon>
        <taxon>Oryziinae</taxon>
        <taxon>Oryzias</taxon>
    </lineage>
</organism>
<comment type="similarity">
    <text evidence="1">Belongs to the H-rev107 family.</text>
</comment>
<dbReference type="GO" id="GO:0016787">
    <property type="term" value="F:hydrolase activity"/>
    <property type="evidence" value="ECO:0007669"/>
    <property type="project" value="UniProtKB-KW"/>
</dbReference>
<name>A0A3P9L2S7_ORYLA</name>
<reference evidence="7" key="4">
    <citation type="submission" date="2025-09" db="UniProtKB">
        <authorList>
            <consortium name="Ensembl"/>
        </authorList>
    </citation>
    <scope>IDENTIFICATION</scope>
    <source>
        <strain evidence="7">HNI</strain>
    </source>
</reference>
<keyword evidence="5" id="KW-0732">Signal</keyword>
<accession>A0A3P9L2S7</accession>
<dbReference type="GO" id="GO:0016740">
    <property type="term" value="F:transferase activity"/>
    <property type="evidence" value="ECO:0007669"/>
    <property type="project" value="UniProtKB-KW"/>
</dbReference>
<evidence type="ECO:0000259" key="6">
    <source>
        <dbReference type="Pfam" id="PF04970"/>
    </source>
</evidence>
<evidence type="ECO:0000256" key="5">
    <source>
        <dbReference type="SAM" id="SignalP"/>
    </source>
</evidence>
<keyword evidence="2" id="KW-0808">Transferase</keyword>
<evidence type="ECO:0000256" key="4">
    <source>
        <dbReference type="ARBA" id="ARBA00023098"/>
    </source>
</evidence>
<dbReference type="AlphaFoldDB" id="A0A3P9L2S7"/>
<keyword evidence="4" id="KW-0443">Lipid metabolism</keyword>
<reference key="1">
    <citation type="journal article" date="2007" name="Nature">
        <title>The medaka draft genome and insights into vertebrate genome evolution.</title>
        <authorList>
            <person name="Kasahara M."/>
            <person name="Naruse K."/>
            <person name="Sasaki S."/>
            <person name="Nakatani Y."/>
            <person name="Qu W."/>
            <person name="Ahsan B."/>
            <person name="Yamada T."/>
            <person name="Nagayasu Y."/>
            <person name="Doi K."/>
            <person name="Kasai Y."/>
            <person name="Jindo T."/>
            <person name="Kobayashi D."/>
            <person name="Shimada A."/>
            <person name="Toyoda A."/>
            <person name="Kuroki Y."/>
            <person name="Fujiyama A."/>
            <person name="Sasaki T."/>
            <person name="Shimizu A."/>
            <person name="Asakawa S."/>
            <person name="Shimizu N."/>
            <person name="Hashimoto S."/>
            <person name="Yang J."/>
            <person name="Lee Y."/>
            <person name="Matsushima K."/>
            <person name="Sugano S."/>
            <person name="Sakaizumi M."/>
            <person name="Narita T."/>
            <person name="Ohishi K."/>
            <person name="Haga S."/>
            <person name="Ohta F."/>
            <person name="Nomoto H."/>
            <person name="Nogata K."/>
            <person name="Morishita T."/>
            <person name="Endo T."/>
            <person name="Shin-I T."/>
            <person name="Takeda H."/>
            <person name="Morishita S."/>
            <person name="Kohara Y."/>
        </authorList>
    </citation>
    <scope>NUCLEOTIDE SEQUENCE [LARGE SCALE GENOMIC DNA]</scope>
    <source>
        <strain>Hd-rR</strain>
    </source>
</reference>
<dbReference type="PANTHER" id="PTHR13943:SF77">
    <property type="entry name" value="LRAT DOMAIN-CONTAINING PROTEIN"/>
    <property type="match status" value="1"/>
</dbReference>
<reference evidence="7" key="3">
    <citation type="submission" date="2025-08" db="UniProtKB">
        <authorList>
            <consortium name="Ensembl"/>
        </authorList>
    </citation>
    <scope>IDENTIFICATION</scope>
    <source>
        <strain evidence="7">HNI</strain>
    </source>
</reference>
<dbReference type="Proteomes" id="UP000265180">
    <property type="component" value="Chromosome 16"/>
</dbReference>
<keyword evidence="3" id="KW-0378">Hydrolase</keyword>
<dbReference type="Pfam" id="PF04970">
    <property type="entry name" value="LRAT"/>
    <property type="match status" value="1"/>
</dbReference>
<feature type="signal peptide" evidence="5">
    <location>
        <begin position="1"/>
        <end position="22"/>
    </location>
</feature>
<feature type="chain" id="PRO_5018097150" description="LRAT domain-containing protein" evidence="5">
    <location>
        <begin position="23"/>
        <end position="216"/>
    </location>
</feature>
<evidence type="ECO:0000256" key="3">
    <source>
        <dbReference type="ARBA" id="ARBA00022801"/>
    </source>
</evidence>
<reference evidence="7 8" key="2">
    <citation type="submission" date="2017-04" db="EMBL/GenBank/DDBJ databases">
        <title>CpG methylation of centromeres and impact of large insertions on vertebrate speciation.</title>
        <authorList>
            <person name="Ichikawa K."/>
            <person name="Yoshimura J."/>
            <person name="Morishita S."/>
        </authorList>
    </citation>
    <scope>NUCLEOTIDE SEQUENCE</scope>
    <source>
        <strain evidence="7 8">HNI</strain>
    </source>
</reference>
<evidence type="ECO:0000313" key="7">
    <source>
        <dbReference type="Ensembl" id="ENSORLP00020014971.1"/>
    </source>
</evidence>
<sequence length="216" mass="24446">MSKMKTLLVFALAVHKFGDIVSIPRKCLMKRGPTCSRKFRRKKYTGNDFLLPFFINSVEISCCSTKPQCLVFTKNSPKFFCFFLNVCFYIKPGKNRGGRIIFGNLAVEGAYKVENYLDDLKNLCINISKAAIKERIHDVLDTGDYHLLKNNCEHAATFMRYGVSHSNQVCVKSVSIYCSVICEKACPEWNEALKRMKAITEETEDCGSGQESSMIG</sequence>
<dbReference type="GO" id="GO:0006629">
    <property type="term" value="P:lipid metabolic process"/>
    <property type="evidence" value="ECO:0007669"/>
    <property type="project" value="UniProtKB-KW"/>
</dbReference>
<dbReference type="InterPro" id="IPR007053">
    <property type="entry name" value="LRAT_dom"/>
</dbReference>
<dbReference type="Ensembl" id="ENSORLT00020022869.1">
    <property type="protein sequence ID" value="ENSORLP00020014971.1"/>
    <property type="gene ID" value="ENSORLG00020015986.1"/>
</dbReference>